<keyword evidence="4" id="KW-0963">Cytoplasm</keyword>
<evidence type="ECO:0000259" key="14">
    <source>
        <dbReference type="PROSITE" id="PS50011"/>
    </source>
</evidence>
<dbReference type="FunFam" id="3.10.20.90:FF:000007">
    <property type="entry name" value="Serine/threonine-protein kinase WNK1 isoform 1"/>
    <property type="match status" value="1"/>
</dbReference>
<keyword evidence="16" id="KW-1185">Reference proteome</keyword>
<keyword evidence="7" id="KW-0808">Transferase</keyword>
<feature type="region of interest" description="Disordered" evidence="13">
    <location>
        <begin position="1419"/>
        <end position="1490"/>
    </location>
</feature>
<dbReference type="PROSITE" id="PS00108">
    <property type="entry name" value="PROTEIN_KINASE_ST"/>
    <property type="match status" value="1"/>
</dbReference>
<feature type="compositionally biased region" description="Polar residues" evidence="13">
    <location>
        <begin position="2115"/>
        <end position="2130"/>
    </location>
</feature>
<dbReference type="GO" id="GO:0005737">
    <property type="term" value="C:cytoplasm"/>
    <property type="evidence" value="ECO:0007669"/>
    <property type="project" value="UniProtKB-SubCell"/>
</dbReference>
<evidence type="ECO:0000256" key="8">
    <source>
        <dbReference type="ARBA" id="ARBA00022741"/>
    </source>
</evidence>
<feature type="compositionally biased region" description="Polar residues" evidence="13">
    <location>
        <begin position="1464"/>
        <end position="1482"/>
    </location>
</feature>
<reference evidence="15" key="1">
    <citation type="submission" date="2020-06" db="EMBL/GenBank/DDBJ databases">
        <authorList>
            <consortium name="Wellcome Sanger Institute Data Sharing"/>
        </authorList>
    </citation>
    <scope>NUCLEOTIDE SEQUENCE [LARGE SCALE GENOMIC DNA]</scope>
</reference>
<dbReference type="GO" id="GO:0005524">
    <property type="term" value="F:ATP binding"/>
    <property type="evidence" value="ECO:0007669"/>
    <property type="project" value="UniProtKB-KW"/>
</dbReference>
<feature type="compositionally biased region" description="Polar residues" evidence="13">
    <location>
        <begin position="1"/>
        <end position="10"/>
    </location>
</feature>
<feature type="compositionally biased region" description="Polar residues" evidence="13">
    <location>
        <begin position="1577"/>
        <end position="1587"/>
    </location>
</feature>
<feature type="region of interest" description="Disordered" evidence="13">
    <location>
        <begin position="2021"/>
        <end position="2055"/>
    </location>
</feature>
<reference evidence="15" key="3">
    <citation type="submission" date="2025-09" db="UniProtKB">
        <authorList>
            <consortium name="Ensembl"/>
        </authorList>
    </citation>
    <scope>IDENTIFICATION</scope>
</reference>
<evidence type="ECO:0000256" key="11">
    <source>
        <dbReference type="ARBA" id="ARBA00047899"/>
    </source>
</evidence>
<feature type="region of interest" description="Disordered" evidence="13">
    <location>
        <begin position="1357"/>
        <end position="1390"/>
    </location>
</feature>
<evidence type="ECO:0000256" key="5">
    <source>
        <dbReference type="ARBA" id="ARBA00022527"/>
    </source>
</evidence>
<dbReference type="InterPro" id="IPR008271">
    <property type="entry name" value="Ser/Thr_kinase_AS"/>
</dbReference>
<keyword evidence="6" id="KW-0597">Phosphoprotein</keyword>
<comment type="catalytic activity">
    <reaction evidence="12">
        <text>L-seryl-[protein] + ATP = O-phospho-L-seryl-[protein] + ADP + H(+)</text>
        <dbReference type="Rhea" id="RHEA:17989"/>
        <dbReference type="Rhea" id="RHEA-COMP:9863"/>
        <dbReference type="Rhea" id="RHEA-COMP:11604"/>
        <dbReference type="ChEBI" id="CHEBI:15378"/>
        <dbReference type="ChEBI" id="CHEBI:29999"/>
        <dbReference type="ChEBI" id="CHEBI:30616"/>
        <dbReference type="ChEBI" id="CHEBI:83421"/>
        <dbReference type="ChEBI" id="CHEBI:456216"/>
        <dbReference type="EC" id="2.7.11.1"/>
    </reaction>
</comment>
<feature type="compositionally biased region" description="Polar residues" evidence="13">
    <location>
        <begin position="633"/>
        <end position="645"/>
    </location>
</feature>
<feature type="compositionally biased region" description="Low complexity" evidence="13">
    <location>
        <begin position="1748"/>
        <end position="1760"/>
    </location>
</feature>
<evidence type="ECO:0000256" key="2">
    <source>
        <dbReference type="ARBA" id="ARBA00004496"/>
    </source>
</evidence>
<dbReference type="FunFam" id="3.30.200.20:FF:000494">
    <property type="entry name" value="serine/threonine-protein kinase WNK2 isoform X2"/>
    <property type="match status" value="1"/>
</dbReference>
<feature type="compositionally biased region" description="Polar residues" evidence="13">
    <location>
        <begin position="1642"/>
        <end position="1674"/>
    </location>
</feature>
<evidence type="ECO:0000313" key="16">
    <source>
        <dbReference type="Proteomes" id="UP000694680"/>
    </source>
</evidence>
<dbReference type="Pfam" id="PF24889">
    <property type="entry name" value="CCTL2_WNK"/>
    <property type="match status" value="1"/>
</dbReference>
<dbReference type="PANTHER" id="PTHR13902">
    <property type="entry name" value="SERINE/THREONINE-PROTEIN KINASE WNK WITH NO LYSINE -RELATED"/>
    <property type="match status" value="1"/>
</dbReference>
<comment type="subcellular location">
    <subcellularLocation>
        <location evidence="2">Cytoplasm</location>
    </subcellularLocation>
</comment>
<dbReference type="EC" id="2.7.11.1" evidence="3"/>
<feature type="compositionally biased region" description="Low complexity" evidence="13">
    <location>
        <begin position="1590"/>
        <end position="1608"/>
    </location>
</feature>
<feature type="compositionally biased region" description="Low complexity" evidence="13">
    <location>
        <begin position="1912"/>
        <end position="1925"/>
    </location>
</feature>
<sequence length="2327" mass="250834">MEPQASSNSGVHGGAKYPPVPNSQCEMSINVYEAMGDENVNHVDPVVRGGSEPNAYPSSSYQRNVHQRFIRRSLWFTDLEEQSFEVPECDNRSTILNINIRTIVDRTLGTSCGLQESSSTESQGGQKDSATESASADEEKGKSRGALNAIFSTGGKAAVKAASEETEEEAEMKAVSTSPGGRFLKFDIELGRGSFKTVYKGLDTETWVEVAWCELQDRKLSKVERQRFKEEAEMLKGLQHPNIVRFYDFWESPLKGKKCIVLVTELMTSGTLKTYLKRFKVMKPKVLRSWCRQILKGLYFLHTRTPPIIHRDLKCDNIFITGPTGSVKIGDLGLATLKAASFAKSVIGTPEFMAPEMYEEHYDEAVDVYAFGMCMLEMSTSEYPYSECQNAAQIYRKVTSGVKPASYNKVMDPEIKEIIGECICQKKEERYTIKDLLNHAFFAEDTGVRVELAEEDNGKKASIALKLWVEDHKKLKGKYKESGAIEFTFDLEKEVPEVVAQEMVDSGFFQESDAKTVGKSIRDRVALIKWRRERMVSAGALVDPSERVHRMQTMSSQGTSAGAPNRGQPFLPEPEELEADQHKRLQNLPTSTTSVMSDSTLDSGLGSTVYSDSHSSQQSVLYQSLLEPITMATQQPSSGGHQNQPPLHGLYAGQPSAAAPSAHFQHTSVPPVQAAAGICVSAVPVSVAPGQQPQPAAAACSVNFPAQILQTPNSLADLQSATVQRQTATTQSVHHTAQTFPLSSVATNHCQPAQASSVPQQVQASVSLPCQQPGQSSSTPALYSQQKSIQQEHLQPSSQNTHQMQSVGQAYTQPLLQHSQEPVRTIQQQIAQHSSSQCQSHEATLPHQCQDLFQTRTNPAAAPVSHQGCSAAGYPDAHSYASSANQQTSAQSAAAPQNYRGTNWTVTSEQGTAAQMNQQSFSQLVPDQQSLNLVMAQAPQTSVPQNLQPPQILTSLPLSHSSPQFTSQYPSVEVIPAVTDSDPSHLHPCSAPHSSISSSLNRIFLSPGQAFPTTPSVSPLSPLLIENALAPPVPVSLIPSPSPVMGPVAPTLQQLQPIAASLQHSATSEASPFQSVLPPHPEFAYCAPSVNTHLSTNDSPQRLIQQLPQQNQARPADDVPCSQMALPAAEPPVFPASVPVQNGLDLSVASSMPGQLDIISPCHYQQPLSQVQSHTSLHQSSDSQKALSESTSSSVTQQKTTTAVTAAPPPAQDPAEGNAEDQAAEKRTGGHSYDSVNSDATSGKEMSDGYEGTHGSKGDAKIRKHHRRSMRTRSRQEKISRPKLSMLNVCNTGDKMVECQLETHNHKMVTFKFDLDGDAPEEIATYMAENDFILLLEKEVFIEQLKEIVDKAEDLLSEDTEGERNSDQALSPKTNERVDKSLTEGSEPSTPQLVYQQNVLHTGKRWFIICPVAETPTLDSEPTAHASELHGSPSFRPSTCTAPETTPVASFSSSSLSTAAQTSVQKPDQPSTDQVTQTQPNLTKHPHAAGDIGLYKPKLVDEPCISAISMVADMPCCAIVPPLSLDVKAIDKGPADVTALFQNEPMHQNLSPTGEPPPQLGSQQPVVLQQPYATPMQPGTVTSQPQSPAHHVSQCSQSSSQQHQPVVPGESDGEGPRRVGFVDRTIKTLDEKLRNLLYQEHSPAQPSGATSDPQTSSTDGVSSPPVSDGQSSEGAPTKKRGEPLPQIPERDNGVVASSDSAVPATSKAANAKDATASSSSNGSKSRFQIIPTPSDVCHLEKSKKTTNSCKSVSPSSGSGESHSKTRCTNRNQEDNKALSASSVTAPADDDEKAGTSRLHCNNRFSAPPNFYPAALSSSPDSTPCHLPRAQTIDSSSHHHYHRLSHAYSGSAEEENSIATLPPAQPSPSLHALSEHSGSDIMKRAVAFLRRSGRSKSEQSSDSVNRLPLAMNGHASSTSAGHAHSAYISSDNDSEFEDADMKKELQKLREKHMKEISELQAFQRSEIEHLYKELGKNLPPNVSLLHAVPPTGRRRRTSKHKLKAGKLLNPMVQQLRNNINTSSAERKGESPASSSSSPAKSSVLSDGSTHSSIGSSNQHLTMTQQVLTQQPCSLKGSISSDNIYTGLHNDGSAYHAGSGQGSTLKRLCLGKERSSRSSMNSATAQAASNQMPASHPAATPSPSSQPIPRLAQVQTNNSNNKRGTFTDDLHKLVDDWTKETIAAANQPRPSLNQMKQQRRQHGSQGRAPPTGHKEMNCPVGPSQFQLPLSCPLTASLGPRMPSAPAPNTSTSLPPGYLVPRAGSYGGMVPSPFYHHQWPGTTGPVSSALPVGAAGKMPYATMTNPGINTYPVVPHLSDTGTCPKSTRTT</sequence>
<feature type="compositionally biased region" description="Basic residues" evidence="13">
    <location>
        <begin position="1262"/>
        <end position="1273"/>
    </location>
</feature>
<feature type="compositionally biased region" description="Low complexity" evidence="13">
    <location>
        <begin position="1445"/>
        <end position="1463"/>
    </location>
</feature>
<feature type="region of interest" description="Disordered" evidence="13">
    <location>
        <begin position="113"/>
        <end position="146"/>
    </location>
</feature>
<feature type="region of interest" description="Disordered" evidence="13">
    <location>
        <begin position="1"/>
        <end position="20"/>
    </location>
</feature>
<feature type="region of interest" description="Disordered" evidence="13">
    <location>
        <begin position="546"/>
        <end position="573"/>
    </location>
</feature>
<comment type="catalytic activity">
    <reaction evidence="11">
        <text>L-threonyl-[protein] + ATP = O-phospho-L-threonyl-[protein] + ADP + H(+)</text>
        <dbReference type="Rhea" id="RHEA:46608"/>
        <dbReference type="Rhea" id="RHEA-COMP:11060"/>
        <dbReference type="Rhea" id="RHEA-COMP:11605"/>
        <dbReference type="ChEBI" id="CHEBI:15378"/>
        <dbReference type="ChEBI" id="CHEBI:30013"/>
        <dbReference type="ChEBI" id="CHEBI:30616"/>
        <dbReference type="ChEBI" id="CHEBI:61977"/>
        <dbReference type="ChEBI" id="CHEBI:456216"/>
        <dbReference type="EC" id="2.7.11.1"/>
    </reaction>
</comment>
<evidence type="ECO:0000313" key="15">
    <source>
        <dbReference type="Ensembl" id="ENSGWIP00000001400.1"/>
    </source>
</evidence>
<dbReference type="FunFam" id="1.10.510.10:FF:000006">
    <property type="entry name" value="Serine/threonine-protein kinase WNK1 isoform 2"/>
    <property type="match status" value="1"/>
</dbReference>
<feature type="region of interest" description="Disordered" evidence="13">
    <location>
        <begin position="2181"/>
        <end position="2217"/>
    </location>
</feature>
<feature type="region of interest" description="Disordered" evidence="13">
    <location>
        <begin position="769"/>
        <end position="806"/>
    </location>
</feature>
<keyword evidence="9" id="KW-0418">Kinase</keyword>
<protein>
    <recommendedName>
        <fullName evidence="3">non-specific serine/threonine protein kinase</fullName>
        <ecNumber evidence="3">2.7.11.1</ecNumber>
    </recommendedName>
</protein>
<evidence type="ECO:0000256" key="3">
    <source>
        <dbReference type="ARBA" id="ARBA00012513"/>
    </source>
</evidence>
<name>A0A8C5FYF4_GOUWI</name>
<feature type="domain" description="Protein kinase" evidence="14">
    <location>
        <begin position="184"/>
        <end position="442"/>
    </location>
</feature>
<feature type="compositionally biased region" description="Polar residues" evidence="13">
    <location>
        <begin position="1435"/>
        <end position="1444"/>
    </location>
</feature>
<feature type="compositionally biased region" description="Low complexity" evidence="13">
    <location>
        <begin position="1190"/>
        <end position="1206"/>
    </location>
</feature>
<feature type="compositionally biased region" description="Low complexity" evidence="13">
    <location>
        <begin position="881"/>
        <end position="897"/>
    </location>
</feature>
<proteinExistence type="predicted"/>
<dbReference type="Proteomes" id="UP000694680">
    <property type="component" value="Chromosome 7"/>
</dbReference>
<dbReference type="Gene3D" id="1.10.510.10">
    <property type="entry name" value="Transferase(Phosphotransferase) domain 1"/>
    <property type="match status" value="1"/>
</dbReference>
<gene>
    <name evidence="15" type="primary">LOC114467685</name>
</gene>
<comment type="cofactor">
    <cofactor evidence="1">
        <name>Mg(2+)</name>
        <dbReference type="ChEBI" id="CHEBI:18420"/>
    </cofactor>
</comment>
<feature type="compositionally biased region" description="Low complexity" evidence="13">
    <location>
        <begin position="115"/>
        <end position="126"/>
    </location>
</feature>
<feature type="compositionally biased region" description="Polar residues" evidence="13">
    <location>
        <begin position="1169"/>
        <end position="1189"/>
    </location>
</feature>
<feature type="compositionally biased region" description="Polar residues" evidence="13">
    <location>
        <begin position="552"/>
        <end position="562"/>
    </location>
</feature>
<organism evidence="15 16">
    <name type="scientific">Gouania willdenowi</name>
    <name type="common">Blunt-snouted clingfish</name>
    <name type="synonym">Lepadogaster willdenowi</name>
    <dbReference type="NCBI Taxonomy" id="441366"/>
    <lineage>
        <taxon>Eukaryota</taxon>
        <taxon>Metazoa</taxon>
        <taxon>Chordata</taxon>
        <taxon>Craniata</taxon>
        <taxon>Vertebrata</taxon>
        <taxon>Euteleostomi</taxon>
        <taxon>Actinopterygii</taxon>
        <taxon>Neopterygii</taxon>
        <taxon>Teleostei</taxon>
        <taxon>Neoteleostei</taxon>
        <taxon>Acanthomorphata</taxon>
        <taxon>Ovalentaria</taxon>
        <taxon>Blenniimorphae</taxon>
        <taxon>Blenniiformes</taxon>
        <taxon>Gobiesocoidei</taxon>
        <taxon>Gobiesocidae</taxon>
        <taxon>Gobiesocinae</taxon>
        <taxon>Gouania</taxon>
    </lineage>
</organism>
<dbReference type="Ensembl" id="ENSGWIT00000001505.1">
    <property type="protein sequence ID" value="ENSGWIP00000001400.1"/>
    <property type="gene ID" value="ENSGWIG00000000805.1"/>
</dbReference>
<feature type="compositionally biased region" description="Low complexity" evidence="13">
    <location>
        <begin position="2029"/>
        <end position="2055"/>
    </location>
</feature>
<dbReference type="SMART" id="SM00220">
    <property type="entry name" value="S_TKc"/>
    <property type="match status" value="1"/>
</dbReference>
<evidence type="ECO:0000256" key="9">
    <source>
        <dbReference type="ARBA" id="ARBA00022777"/>
    </source>
</evidence>
<feature type="region of interest" description="Disordered" evidence="13">
    <location>
        <begin position="1169"/>
        <end position="1278"/>
    </location>
</feature>
<feature type="region of interest" description="Disordered" evidence="13">
    <location>
        <begin position="633"/>
        <end position="665"/>
    </location>
</feature>
<dbReference type="FunFam" id="3.10.20.90:FF:000012">
    <property type="entry name" value="Serine/threonine-protein kinase WNK1 isoform 2"/>
    <property type="match status" value="1"/>
</dbReference>
<evidence type="ECO:0000256" key="13">
    <source>
        <dbReference type="SAM" id="MobiDB-lite"/>
    </source>
</evidence>
<evidence type="ECO:0000256" key="1">
    <source>
        <dbReference type="ARBA" id="ARBA00001946"/>
    </source>
</evidence>
<dbReference type="PROSITE" id="PS50011">
    <property type="entry name" value="PROTEIN_KINASE_DOM"/>
    <property type="match status" value="1"/>
</dbReference>
<dbReference type="InterPro" id="IPR056865">
    <property type="entry name" value="CCTL2_WNK"/>
</dbReference>
<evidence type="ECO:0000256" key="12">
    <source>
        <dbReference type="ARBA" id="ARBA00048679"/>
    </source>
</evidence>
<evidence type="ECO:0000256" key="4">
    <source>
        <dbReference type="ARBA" id="ARBA00022490"/>
    </source>
</evidence>
<dbReference type="Gene3D" id="3.30.200.20">
    <property type="entry name" value="Phosphorylase Kinase, domain 1"/>
    <property type="match status" value="1"/>
</dbReference>
<feature type="region of interest" description="Disordered" evidence="13">
    <location>
        <begin position="1889"/>
        <end position="1938"/>
    </location>
</feature>
<keyword evidence="10" id="KW-0067">ATP-binding</keyword>
<reference evidence="15" key="2">
    <citation type="submission" date="2025-08" db="UniProtKB">
        <authorList>
            <consortium name="Ensembl"/>
        </authorList>
    </citation>
    <scope>IDENTIFICATION</scope>
</reference>
<evidence type="ECO:0000256" key="7">
    <source>
        <dbReference type="ARBA" id="ARBA00022679"/>
    </source>
</evidence>
<dbReference type="SUPFAM" id="SSF56112">
    <property type="entry name" value="Protein kinase-like (PK-like)"/>
    <property type="match status" value="1"/>
</dbReference>
<feature type="region of interest" description="Disordered" evidence="13">
    <location>
        <begin position="1573"/>
        <end position="1619"/>
    </location>
</feature>
<dbReference type="InterPro" id="IPR050588">
    <property type="entry name" value="WNK_Ser-Thr_kinase"/>
</dbReference>
<feature type="region of interest" description="Disordered" evidence="13">
    <location>
        <begin position="2110"/>
        <end position="2148"/>
    </location>
</feature>
<keyword evidence="5" id="KW-0723">Serine/threonine-protein kinase</keyword>
<keyword evidence="8" id="KW-0547">Nucleotide-binding</keyword>
<evidence type="ECO:0000256" key="10">
    <source>
        <dbReference type="ARBA" id="ARBA00022840"/>
    </source>
</evidence>
<dbReference type="InterPro" id="IPR000719">
    <property type="entry name" value="Prot_kinase_dom"/>
</dbReference>
<feature type="region of interest" description="Disordered" evidence="13">
    <location>
        <begin position="1847"/>
        <end position="1876"/>
    </location>
</feature>
<dbReference type="GO" id="GO:0004674">
    <property type="term" value="F:protein serine/threonine kinase activity"/>
    <property type="evidence" value="ECO:0007669"/>
    <property type="project" value="UniProtKB-KW"/>
</dbReference>
<dbReference type="InterPro" id="IPR011009">
    <property type="entry name" value="Kinase-like_dom_sf"/>
</dbReference>
<feature type="compositionally biased region" description="Low complexity" evidence="13">
    <location>
        <begin position="2131"/>
        <end position="2147"/>
    </location>
</feature>
<dbReference type="Gene3D" id="3.10.20.90">
    <property type="entry name" value="Phosphatidylinositol 3-kinase Catalytic Subunit, Chain A, domain 1"/>
    <property type="match status" value="2"/>
</dbReference>
<feature type="region of interest" description="Disordered" evidence="13">
    <location>
        <begin position="876"/>
        <end position="897"/>
    </location>
</feature>
<dbReference type="Pfam" id="PF00069">
    <property type="entry name" value="Pkinase"/>
    <property type="match status" value="1"/>
</dbReference>
<dbReference type="InterPro" id="IPR024678">
    <property type="entry name" value="Kinase_OSR1/WNK_CCT"/>
</dbReference>
<dbReference type="Pfam" id="PF12202">
    <property type="entry name" value="OSR1_C"/>
    <property type="match status" value="1"/>
</dbReference>
<evidence type="ECO:0000256" key="6">
    <source>
        <dbReference type="ARBA" id="ARBA00022553"/>
    </source>
</evidence>
<accession>A0A8C5FYF4</accession>
<dbReference type="CDD" id="cd13983">
    <property type="entry name" value="STKc_WNK"/>
    <property type="match status" value="1"/>
</dbReference>
<feature type="region of interest" description="Disordered" evidence="13">
    <location>
        <begin position="1641"/>
        <end position="1795"/>
    </location>
</feature>